<feature type="transmembrane region" description="Helical" evidence="8">
    <location>
        <begin position="385"/>
        <end position="405"/>
    </location>
</feature>
<dbReference type="PANTHER" id="PTHR43045">
    <property type="entry name" value="SHIKIMATE TRANSPORTER"/>
    <property type="match status" value="1"/>
</dbReference>
<feature type="compositionally biased region" description="Low complexity" evidence="7">
    <location>
        <begin position="439"/>
        <end position="451"/>
    </location>
</feature>
<dbReference type="AlphaFoldDB" id="A0A0K0XGF8"/>
<name>A0A0K0XGF8_MYCGD</name>
<dbReference type="EMBL" id="CP012150">
    <property type="protein sequence ID" value="AKS36471.1"/>
    <property type="molecule type" value="Genomic_DNA"/>
</dbReference>
<evidence type="ECO:0000256" key="5">
    <source>
        <dbReference type="ARBA" id="ARBA00022989"/>
    </source>
</evidence>
<dbReference type="STRING" id="134601.AFA91_19305"/>
<feature type="region of interest" description="Disordered" evidence="7">
    <location>
        <begin position="439"/>
        <end position="458"/>
    </location>
</feature>
<feature type="transmembrane region" description="Helical" evidence="8">
    <location>
        <begin position="165"/>
        <end position="186"/>
    </location>
</feature>
<dbReference type="PATRIC" id="fig|134601.6.peg.3993"/>
<dbReference type="PROSITE" id="PS00217">
    <property type="entry name" value="SUGAR_TRANSPORT_2"/>
    <property type="match status" value="1"/>
</dbReference>
<organism evidence="10 11">
    <name type="scientific">Mycolicibacterium goodii</name>
    <name type="common">Mycobacterium goodii</name>
    <dbReference type="NCBI Taxonomy" id="134601"/>
    <lineage>
        <taxon>Bacteria</taxon>
        <taxon>Bacillati</taxon>
        <taxon>Actinomycetota</taxon>
        <taxon>Actinomycetes</taxon>
        <taxon>Mycobacteriales</taxon>
        <taxon>Mycobacteriaceae</taxon>
        <taxon>Mycolicibacterium</taxon>
    </lineage>
</organism>
<dbReference type="InterPro" id="IPR036259">
    <property type="entry name" value="MFS_trans_sf"/>
</dbReference>
<evidence type="ECO:0000256" key="3">
    <source>
        <dbReference type="ARBA" id="ARBA00022475"/>
    </source>
</evidence>
<feature type="transmembrane region" description="Helical" evidence="8">
    <location>
        <begin position="250"/>
        <end position="267"/>
    </location>
</feature>
<evidence type="ECO:0000256" key="1">
    <source>
        <dbReference type="ARBA" id="ARBA00004651"/>
    </source>
</evidence>
<dbReference type="KEGG" id="mgo:AFA91_19305"/>
<evidence type="ECO:0000259" key="9">
    <source>
        <dbReference type="PROSITE" id="PS50850"/>
    </source>
</evidence>
<dbReference type="GO" id="GO:0022857">
    <property type="term" value="F:transmembrane transporter activity"/>
    <property type="evidence" value="ECO:0007669"/>
    <property type="project" value="InterPro"/>
</dbReference>
<sequence length="458" mass="47558">MRSPNVGITRSDSTDPAKSRRRLRNAVVVGTALEWFDFFLFASMAALVFGQVFFPAFDSATATLASIATFGVGFFARPIGGIVFGALSDRFGRKPILLLSFILMGTASGLIGLLPSYEMIGIAAPVLLVLLRLIQGLGAGAEFSPAIAISYENANPAKRGSQGSWPALGSNLGLFLASIVVAILMTASGEFLIQQGGWRIPFIASFALVAVGLVMRTRMPEAPDFKASRKATASVQSPLNSLVRMNWRPLLLTLVVFFGSTAASYLFKTFSLAYLSTYRDVDASVGATGVAIATGIAILVVPIAGRMCDKFGPHRVLAAGGALIGLLAFPFFWMLDTNRAVVIWVALIVATGVAMPTMVAAQGAFFAGLFPAVVRGSGVGTGREIGGAIAGGLAPVTALALVQASPSNSTFGVSVIFLAAAVCVVGGVLYSVRLANPPSTADTATPASTRPLPDQANI</sequence>
<dbReference type="OrthoDB" id="8953821at2"/>
<feature type="transmembrane region" description="Helical" evidence="8">
    <location>
        <begin position="96"/>
        <end position="114"/>
    </location>
</feature>
<comment type="subcellular location">
    <subcellularLocation>
        <location evidence="1">Cell membrane</location>
        <topology evidence="1">Multi-pass membrane protein</topology>
    </subcellularLocation>
</comment>
<dbReference type="SUPFAM" id="SSF103473">
    <property type="entry name" value="MFS general substrate transporter"/>
    <property type="match status" value="1"/>
</dbReference>
<evidence type="ECO:0000256" key="7">
    <source>
        <dbReference type="SAM" id="MobiDB-lite"/>
    </source>
</evidence>
<evidence type="ECO:0000256" key="2">
    <source>
        <dbReference type="ARBA" id="ARBA00022448"/>
    </source>
</evidence>
<feature type="transmembrane region" description="Helical" evidence="8">
    <location>
        <begin position="316"/>
        <end position="335"/>
    </location>
</feature>
<dbReference type="Gene3D" id="1.20.1250.20">
    <property type="entry name" value="MFS general substrate transporter like domains"/>
    <property type="match status" value="2"/>
</dbReference>
<dbReference type="PROSITE" id="PS50850">
    <property type="entry name" value="MFS"/>
    <property type="match status" value="1"/>
</dbReference>
<evidence type="ECO:0000256" key="4">
    <source>
        <dbReference type="ARBA" id="ARBA00022692"/>
    </source>
</evidence>
<evidence type="ECO:0000313" key="11">
    <source>
        <dbReference type="Proteomes" id="UP000062255"/>
    </source>
</evidence>
<keyword evidence="4 8" id="KW-0812">Transmembrane</keyword>
<dbReference type="Proteomes" id="UP000062255">
    <property type="component" value="Chromosome"/>
</dbReference>
<feature type="transmembrane region" description="Helical" evidence="8">
    <location>
        <begin position="411"/>
        <end position="432"/>
    </location>
</feature>
<feature type="transmembrane region" description="Helical" evidence="8">
    <location>
        <begin position="26"/>
        <end position="54"/>
    </location>
</feature>
<feature type="transmembrane region" description="Helical" evidence="8">
    <location>
        <begin position="60"/>
        <end position="84"/>
    </location>
</feature>
<evidence type="ECO:0000313" key="10">
    <source>
        <dbReference type="EMBL" id="AKS36471.1"/>
    </source>
</evidence>
<keyword evidence="2" id="KW-0813">Transport</keyword>
<keyword evidence="6 8" id="KW-0472">Membrane</keyword>
<feature type="transmembrane region" description="Helical" evidence="8">
    <location>
        <begin position="341"/>
        <end position="373"/>
    </location>
</feature>
<feature type="domain" description="Major facilitator superfamily (MFS) profile" evidence="9">
    <location>
        <begin position="23"/>
        <end position="439"/>
    </location>
</feature>
<evidence type="ECO:0000256" key="8">
    <source>
        <dbReference type="SAM" id="Phobius"/>
    </source>
</evidence>
<accession>A0A0K0XGF8</accession>
<feature type="transmembrane region" description="Helical" evidence="8">
    <location>
        <begin position="287"/>
        <end position="304"/>
    </location>
</feature>
<dbReference type="Pfam" id="PF07690">
    <property type="entry name" value="MFS_1"/>
    <property type="match status" value="1"/>
</dbReference>
<dbReference type="PANTHER" id="PTHR43045:SF1">
    <property type="entry name" value="SHIKIMATE TRANSPORTER"/>
    <property type="match status" value="1"/>
</dbReference>
<dbReference type="InterPro" id="IPR005829">
    <property type="entry name" value="Sugar_transporter_CS"/>
</dbReference>
<dbReference type="InterPro" id="IPR020846">
    <property type="entry name" value="MFS_dom"/>
</dbReference>
<dbReference type="GO" id="GO:0005886">
    <property type="term" value="C:plasma membrane"/>
    <property type="evidence" value="ECO:0007669"/>
    <property type="project" value="UniProtKB-SubCell"/>
</dbReference>
<proteinExistence type="predicted"/>
<dbReference type="CDD" id="cd17369">
    <property type="entry name" value="MFS_ShiA_like"/>
    <property type="match status" value="1"/>
</dbReference>
<dbReference type="InterPro" id="IPR011701">
    <property type="entry name" value="MFS"/>
</dbReference>
<protein>
    <submittedName>
        <fullName evidence="10">MFS transporter</fullName>
    </submittedName>
</protein>
<feature type="transmembrane region" description="Helical" evidence="8">
    <location>
        <begin position="198"/>
        <end position="215"/>
    </location>
</feature>
<keyword evidence="5 8" id="KW-1133">Transmembrane helix</keyword>
<keyword evidence="3" id="KW-1003">Cell membrane</keyword>
<evidence type="ECO:0000256" key="6">
    <source>
        <dbReference type="ARBA" id="ARBA00023136"/>
    </source>
</evidence>
<reference evidence="10 11" key="1">
    <citation type="submission" date="2015-07" db="EMBL/GenBank/DDBJ databases">
        <title>Complete genome sequence of Mycobacterium goodii X7B, a facultative thermophilic biodesulfurizing bacterium.</title>
        <authorList>
            <person name="Yu B."/>
            <person name="Li F."/>
            <person name="Xu P."/>
        </authorList>
    </citation>
    <scope>NUCLEOTIDE SEQUENCE [LARGE SCALE GENOMIC DNA]</scope>
    <source>
        <strain evidence="10 11">X7B</strain>
    </source>
</reference>
<feature type="transmembrane region" description="Helical" evidence="8">
    <location>
        <begin position="120"/>
        <end position="144"/>
    </location>
</feature>
<gene>
    <name evidence="10" type="ORF">AFA91_19305</name>
</gene>